<keyword evidence="8" id="KW-0626">Porin</keyword>
<keyword evidence="4" id="KW-1134">Transmembrane beta strand</keyword>
<keyword evidence="7" id="KW-0406">Ion transport</keyword>
<dbReference type="HOGENOM" id="CLU_038238_2_0_4"/>
<protein>
    <submittedName>
        <fullName evidence="13">Porin, Gram-negative type</fullName>
    </submittedName>
</protein>
<keyword evidence="10" id="KW-0998">Cell outer membrane</keyword>
<name>Q46ZG9_CUPPJ</name>
<dbReference type="Pfam" id="PF13609">
    <property type="entry name" value="Porin_4"/>
    <property type="match status" value="1"/>
</dbReference>
<dbReference type="InterPro" id="IPR050298">
    <property type="entry name" value="Gram-neg_bact_OMP"/>
</dbReference>
<keyword evidence="9" id="KW-0472">Membrane</keyword>
<keyword evidence="5" id="KW-0812">Transmembrane</keyword>
<evidence type="ECO:0000256" key="10">
    <source>
        <dbReference type="ARBA" id="ARBA00023237"/>
    </source>
</evidence>
<dbReference type="eggNOG" id="COG3203">
    <property type="taxonomic scope" value="Bacteria"/>
</dbReference>
<organism evidence="13">
    <name type="scientific">Cupriavidus pinatubonensis (strain JMP 134 / LMG 1197)</name>
    <name type="common">Cupriavidus necator (strain JMP 134)</name>
    <dbReference type="NCBI Taxonomy" id="264198"/>
    <lineage>
        <taxon>Bacteria</taxon>
        <taxon>Pseudomonadati</taxon>
        <taxon>Pseudomonadota</taxon>
        <taxon>Betaproteobacteria</taxon>
        <taxon>Burkholderiales</taxon>
        <taxon>Burkholderiaceae</taxon>
        <taxon>Cupriavidus</taxon>
    </lineage>
</organism>
<reference evidence="13" key="1">
    <citation type="submission" date="2005-08" db="EMBL/GenBank/DDBJ databases">
        <title>Complete sequence of Chromosome1 of Ralstonia eutropha JMP134.</title>
        <authorList>
            <person name="Copeland A."/>
            <person name="Lucas S."/>
            <person name="Lapidus A."/>
            <person name="Barry K."/>
            <person name="Detter J.C."/>
            <person name="Glavina T."/>
            <person name="Hammon N."/>
            <person name="Israni S."/>
            <person name="Pitluck S."/>
            <person name="Goltsman E."/>
            <person name="Martinez M."/>
            <person name="Schmutz J."/>
            <person name="Larimer F."/>
            <person name="Land M."/>
            <person name="Lykidis A."/>
            <person name="Richardson P."/>
        </authorList>
    </citation>
    <scope>NUCLEOTIDE SEQUENCE</scope>
    <source>
        <strain evidence="13">JMP134</strain>
    </source>
</reference>
<gene>
    <name evidence="13" type="ordered locus">Reut_A2100</name>
</gene>
<evidence type="ECO:0000256" key="7">
    <source>
        <dbReference type="ARBA" id="ARBA00023065"/>
    </source>
</evidence>
<evidence type="ECO:0000256" key="9">
    <source>
        <dbReference type="ARBA" id="ARBA00023136"/>
    </source>
</evidence>
<feature type="signal peptide" evidence="11">
    <location>
        <begin position="1"/>
        <end position="36"/>
    </location>
</feature>
<dbReference type="CDD" id="cd00342">
    <property type="entry name" value="gram_neg_porins"/>
    <property type="match status" value="1"/>
</dbReference>
<dbReference type="InterPro" id="IPR033900">
    <property type="entry name" value="Gram_neg_porin_domain"/>
</dbReference>
<dbReference type="PANTHER" id="PTHR34501">
    <property type="entry name" value="PROTEIN YDDL-RELATED"/>
    <property type="match status" value="1"/>
</dbReference>
<accession>Q46ZG9</accession>
<feature type="domain" description="Porin" evidence="12">
    <location>
        <begin position="22"/>
        <end position="339"/>
    </location>
</feature>
<dbReference type="PRINTS" id="PR00184">
    <property type="entry name" value="NEISSPPORIN"/>
</dbReference>
<dbReference type="InterPro" id="IPR023614">
    <property type="entry name" value="Porin_dom_sf"/>
</dbReference>
<dbReference type="GO" id="GO:0046930">
    <property type="term" value="C:pore complex"/>
    <property type="evidence" value="ECO:0007669"/>
    <property type="project" value="UniProtKB-KW"/>
</dbReference>
<evidence type="ECO:0000256" key="4">
    <source>
        <dbReference type="ARBA" id="ARBA00022452"/>
    </source>
</evidence>
<proteinExistence type="predicted"/>
<evidence type="ECO:0000259" key="12">
    <source>
        <dbReference type="Pfam" id="PF13609"/>
    </source>
</evidence>
<evidence type="ECO:0000256" key="5">
    <source>
        <dbReference type="ARBA" id="ARBA00022692"/>
    </source>
</evidence>
<evidence type="ECO:0000256" key="3">
    <source>
        <dbReference type="ARBA" id="ARBA00022448"/>
    </source>
</evidence>
<comment type="subcellular location">
    <subcellularLocation>
        <location evidence="1">Cell outer membrane</location>
        <topology evidence="1">Multi-pass membrane protein</topology>
    </subcellularLocation>
</comment>
<sequence length="367" mass="38885">MAVTTNHNKQSKERRMKRTALALACIGLTGTGSVCAQSSVTMYGLVDAGVEYVNHAGPNGSVVKLTSGGRNTSRWGMRGVEDLGGGLKAVFNLESGIAIDTGNLDTSGTLFDRRATVGLSSNYGQVVMGRTFTTTYDFMLPFDPMGYAPNYSWATSSTATGGRKDGLFSRASNAVRYDGKFGGLKLGATAAMGEVAGDFKTASKYALGVGYNAGKFAAAATWDRQNGAGSSTTPADTTDYIQGIHAGASYDFGSLSLFAGYRNYKRTLTTGAASERSDMYWGGASYDFTPAFTLYGAVYKQNIKGGNDADPILFSLRAQYSFSKRTLAYLSAGYAKARNGQNVSLSRDFVGYANSQTGVMAGLQHRF</sequence>
<evidence type="ECO:0000256" key="1">
    <source>
        <dbReference type="ARBA" id="ARBA00004571"/>
    </source>
</evidence>
<evidence type="ECO:0000256" key="11">
    <source>
        <dbReference type="SAM" id="SignalP"/>
    </source>
</evidence>
<dbReference type="EMBL" id="CP000090">
    <property type="protein sequence ID" value="AAZ61464.1"/>
    <property type="molecule type" value="Genomic_DNA"/>
</dbReference>
<comment type="subunit">
    <text evidence="2">Homotrimer.</text>
</comment>
<dbReference type="STRING" id="264198.Reut_A2100"/>
<dbReference type="GO" id="GO:0006811">
    <property type="term" value="P:monoatomic ion transport"/>
    <property type="evidence" value="ECO:0007669"/>
    <property type="project" value="UniProtKB-KW"/>
</dbReference>
<dbReference type="GO" id="GO:0009279">
    <property type="term" value="C:cell outer membrane"/>
    <property type="evidence" value="ECO:0007669"/>
    <property type="project" value="UniProtKB-SubCell"/>
</dbReference>
<dbReference type="Gene3D" id="2.40.160.10">
    <property type="entry name" value="Porin"/>
    <property type="match status" value="1"/>
</dbReference>
<dbReference type="KEGG" id="reu:Reut_A2100"/>
<keyword evidence="3" id="KW-0813">Transport</keyword>
<dbReference type="SUPFAM" id="SSF56935">
    <property type="entry name" value="Porins"/>
    <property type="match status" value="1"/>
</dbReference>
<dbReference type="PANTHER" id="PTHR34501:SF9">
    <property type="entry name" value="MAJOR OUTER MEMBRANE PROTEIN P.IA"/>
    <property type="match status" value="1"/>
</dbReference>
<evidence type="ECO:0000313" key="13">
    <source>
        <dbReference type="EMBL" id="AAZ61464.1"/>
    </source>
</evidence>
<evidence type="ECO:0000256" key="2">
    <source>
        <dbReference type="ARBA" id="ARBA00011233"/>
    </source>
</evidence>
<evidence type="ECO:0000256" key="6">
    <source>
        <dbReference type="ARBA" id="ARBA00022729"/>
    </source>
</evidence>
<dbReference type="GO" id="GO:0015288">
    <property type="term" value="F:porin activity"/>
    <property type="evidence" value="ECO:0007669"/>
    <property type="project" value="UniProtKB-KW"/>
</dbReference>
<dbReference type="InterPro" id="IPR002299">
    <property type="entry name" value="Porin_Neis"/>
</dbReference>
<feature type="chain" id="PRO_5004232882" evidence="11">
    <location>
        <begin position="37"/>
        <end position="367"/>
    </location>
</feature>
<evidence type="ECO:0000256" key="8">
    <source>
        <dbReference type="ARBA" id="ARBA00023114"/>
    </source>
</evidence>
<keyword evidence="6 11" id="KW-0732">Signal</keyword>
<dbReference type="AlphaFoldDB" id="Q46ZG9"/>